<dbReference type="Pfam" id="PF00010">
    <property type="entry name" value="HLH"/>
    <property type="match status" value="1"/>
</dbReference>
<protein>
    <recommendedName>
        <fullName evidence="6">BHLH domain-containing protein</fullName>
    </recommendedName>
</protein>
<reference evidence="7" key="2">
    <citation type="submission" date="2023-05" db="EMBL/GenBank/DDBJ databases">
        <authorList>
            <person name="Schelkunov M.I."/>
        </authorList>
    </citation>
    <scope>NUCLEOTIDE SEQUENCE</scope>
    <source>
        <strain evidence="7">Hsosn_3</strain>
        <tissue evidence="7">Leaf</tissue>
    </source>
</reference>
<accession>A0AAD8JG21</accession>
<dbReference type="PROSITE" id="PS50888">
    <property type="entry name" value="BHLH"/>
    <property type="match status" value="1"/>
</dbReference>
<organism evidence="7 8">
    <name type="scientific">Heracleum sosnowskyi</name>
    <dbReference type="NCBI Taxonomy" id="360622"/>
    <lineage>
        <taxon>Eukaryota</taxon>
        <taxon>Viridiplantae</taxon>
        <taxon>Streptophyta</taxon>
        <taxon>Embryophyta</taxon>
        <taxon>Tracheophyta</taxon>
        <taxon>Spermatophyta</taxon>
        <taxon>Magnoliopsida</taxon>
        <taxon>eudicotyledons</taxon>
        <taxon>Gunneridae</taxon>
        <taxon>Pentapetalae</taxon>
        <taxon>asterids</taxon>
        <taxon>campanulids</taxon>
        <taxon>Apiales</taxon>
        <taxon>Apiaceae</taxon>
        <taxon>Apioideae</taxon>
        <taxon>apioid superclade</taxon>
        <taxon>Tordylieae</taxon>
        <taxon>Tordyliinae</taxon>
        <taxon>Heracleum</taxon>
    </lineage>
</organism>
<evidence type="ECO:0000256" key="3">
    <source>
        <dbReference type="ARBA" id="ARBA00023125"/>
    </source>
</evidence>
<dbReference type="GO" id="GO:0046983">
    <property type="term" value="F:protein dimerization activity"/>
    <property type="evidence" value="ECO:0007669"/>
    <property type="project" value="InterPro"/>
</dbReference>
<keyword evidence="3" id="KW-0238">DNA-binding</keyword>
<reference evidence="7" key="1">
    <citation type="submission" date="2023-02" db="EMBL/GenBank/DDBJ databases">
        <title>Genome of toxic invasive species Heracleum sosnowskyi carries increased number of genes despite the absence of recent whole-genome duplications.</title>
        <authorList>
            <person name="Schelkunov M."/>
            <person name="Shtratnikova V."/>
            <person name="Makarenko M."/>
            <person name="Klepikova A."/>
            <person name="Omelchenko D."/>
            <person name="Novikova G."/>
            <person name="Obukhova E."/>
            <person name="Bogdanov V."/>
            <person name="Penin A."/>
            <person name="Logacheva M."/>
        </authorList>
    </citation>
    <scope>NUCLEOTIDE SEQUENCE</scope>
    <source>
        <strain evidence="7">Hsosn_3</strain>
        <tissue evidence="7">Leaf</tissue>
    </source>
</reference>
<dbReference type="PANTHER" id="PTHR45855:SF6">
    <property type="entry name" value="TRANSCRIPTION FACTOR ALC"/>
    <property type="match status" value="1"/>
</dbReference>
<dbReference type="InterPro" id="IPR038765">
    <property type="entry name" value="Papain-like_cys_pep_sf"/>
</dbReference>
<dbReference type="GO" id="GO:0003677">
    <property type="term" value="F:DNA binding"/>
    <property type="evidence" value="ECO:0007669"/>
    <property type="project" value="UniProtKB-KW"/>
</dbReference>
<proteinExistence type="predicted"/>
<evidence type="ECO:0000256" key="1">
    <source>
        <dbReference type="ARBA" id="ARBA00004123"/>
    </source>
</evidence>
<evidence type="ECO:0000313" key="8">
    <source>
        <dbReference type="Proteomes" id="UP001237642"/>
    </source>
</evidence>
<dbReference type="SUPFAM" id="SSF54001">
    <property type="entry name" value="Cysteine proteinases"/>
    <property type="match status" value="1"/>
</dbReference>
<keyword evidence="2" id="KW-0805">Transcription regulation</keyword>
<keyword evidence="5" id="KW-0539">Nucleus</keyword>
<comment type="subcellular location">
    <subcellularLocation>
        <location evidence="1">Nucleus</location>
    </subcellularLocation>
</comment>
<evidence type="ECO:0000256" key="2">
    <source>
        <dbReference type="ARBA" id="ARBA00023015"/>
    </source>
</evidence>
<dbReference type="GO" id="GO:0006508">
    <property type="term" value="P:proteolysis"/>
    <property type="evidence" value="ECO:0007669"/>
    <property type="project" value="InterPro"/>
</dbReference>
<keyword evidence="4" id="KW-0804">Transcription</keyword>
<evidence type="ECO:0000313" key="7">
    <source>
        <dbReference type="EMBL" id="KAK1403103.1"/>
    </source>
</evidence>
<dbReference type="InterPro" id="IPR031066">
    <property type="entry name" value="bHLH_ALC-like_plant"/>
</dbReference>
<keyword evidence="8" id="KW-1185">Reference proteome</keyword>
<gene>
    <name evidence="7" type="ORF">POM88_002708</name>
</gene>
<dbReference type="SMART" id="SM00353">
    <property type="entry name" value="HLH"/>
    <property type="match status" value="1"/>
</dbReference>
<dbReference type="SUPFAM" id="SSF47459">
    <property type="entry name" value="HLH, helix-loop-helix DNA-binding domain"/>
    <property type="match status" value="1"/>
</dbReference>
<name>A0AAD8JG21_9APIA</name>
<dbReference type="GO" id="GO:0005634">
    <property type="term" value="C:nucleus"/>
    <property type="evidence" value="ECO:0007669"/>
    <property type="project" value="UniProtKB-SubCell"/>
</dbReference>
<comment type="caution">
    <text evidence="7">The sequence shown here is derived from an EMBL/GenBank/DDBJ whole genome shotgun (WGS) entry which is preliminary data.</text>
</comment>
<dbReference type="AlphaFoldDB" id="A0AAD8JG21"/>
<dbReference type="Gene3D" id="4.10.280.10">
    <property type="entry name" value="Helix-loop-helix DNA-binding domain"/>
    <property type="match status" value="1"/>
</dbReference>
<dbReference type="InterPro" id="IPR011598">
    <property type="entry name" value="bHLH_dom"/>
</dbReference>
<sequence length="137" mass="15545">MDIAFDFIKNKGGLTTEANYPYRAEDGNCDVSVRRRSRINEKLKALQNLIPNSNKTDKASMLDEAIEYLKQLQLQVHNWICLSLDLIMLYDSGKLLVRHSEASLFFAAAATTSSLKRFYIFPGESTMPSYLSLISSR</sequence>
<feature type="domain" description="BHLH" evidence="6">
    <location>
        <begin position="23"/>
        <end position="72"/>
    </location>
</feature>
<evidence type="ECO:0000256" key="4">
    <source>
        <dbReference type="ARBA" id="ARBA00023163"/>
    </source>
</evidence>
<dbReference type="GO" id="GO:0008234">
    <property type="term" value="F:cysteine-type peptidase activity"/>
    <property type="evidence" value="ECO:0007669"/>
    <property type="project" value="InterPro"/>
</dbReference>
<dbReference type="Proteomes" id="UP001237642">
    <property type="component" value="Unassembled WGS sequence"/>
</dbReference>
<evidence type="ECO:0000259" key="6">
    <source>
        <dbReference type="PROSITE" id="PS50888"/>
    </source>
</evidence>
<dbReference type="InterPro" id="IPR036638">
    <property type="entry name" value="HLH_DNA-bd_sf"/>
</dbReference>
<evidence type="ECO:0000256" key="5">
    <source>
        <dbReference type="ARBA" id="ARBA00023242"/>
    </source>
</evidence>
<dbReference type="PANTHER" id="PTHR45855">
    <property type="entry name" value="TRANSCRIPTION FACTOR PIF1-RELATED"/>
    <property type="match status" value="1"/>
</dbReference>
<dbReference type="EMBL" id="JAUIZM010000001">
    <property type="protein sequence ID" value="KAK1403103.1"/>
    <property type="molecule type" value="Genomic_DNA"/>
</dbReference>